<dbReference type="EMBL" id="AKFS01000077">
    <property type="protein sequence ID" value="EJF47686.1"/>
    <property type="molecule type" value="Genomic_DNA"/>
</dbReference>
<dbReference type="RefSeq" id="WP_005868593.1">
    <property type="nucleotide sequence ID" value="NZ_AKFS01000077.1"/>
</dbReference>
<dbReference type="GO" id="GO:0006094">
    <property type="term" value="P:gluconeogenesis"/>
    <property type="evidence" value="ECO:0007669"/>
    <property type="project" value="TreeGrafter"/>
</dbReference>
<dbReference type="GO" id="GO:0043531">
    <property type="term" value="F:ADP binding"/>
    <property type="evidence" value="ECO:0007669"/>
    <property type="project" value="TreeGrafter"/>
</dbReference>
<dbReference type="CDD" id="cd00318">
    <property type="entry name" value="Phosphoglycerate_kinase"/>
    <property type="match status" value="1"/>
</dbReference>
<dbReference type="InterPro" id="IPR036043">
    <property type="entry name" value="Phosphoglycerate_kinase_sf"/>
</dbReference>
<evidence type="ECO:0000256" key="15">
    <source>
        <dbReference type="PIRSR" id="PIRSR000724-2"/>
    </source>
</evidence>
<protein>
    <recommendedName>
        <fullName evidence="6 13">Phosphoglycerate kinase</fullName>
        <ecNumber evidence="5 13">2.7.2.3</ecNumber>
    </recommendedName>
</protein>
<keyword evidence="12 13" id="KW-0324">Glycolysis</keyword>
<dbReference type="PIRSF" id="PIRSF000724">
    <property type="entry name" value="Pgk"/>
    <property type="match status" value="1"/>
</dbReference>
<comment type="pathway">
    <text evidence="2 13">Carbohydrate degradation; glycolysis; pyruvate from D-glyceraldehyde 3-phosphate: step 2/5.</text>
</comment>
<dbReference type="HAMAP" id="MF_00145">
    <property type="entry name" value="Phosphoglyc_kinase"/>
    <property type="match status" value="1"/>
</dbReference>
<dbReference type="FunFam" id="3.40.50.1260:FF:000031">
    <property type="entry name" value="Phosphoglycerate kinase 1"/>
    <property type="match status" value="1"/>
</dbReference>
<keyword evidence="10 13" id="KW-0418">Kinase</keyword>
<dbReference type="PATRIC" id="fig|1125717.3.peg.557"/>
<comment type="subunit">
    <text evidence="4 13">Monomer.</text>
</comment>
<evidence type="ECO:0000256" key="10">
    <source>
        <dbReference type="ARBA" id="ARBA00022777"/>
    </source>
</evidence>
<evidence type="ECO:0000256" key="12">
    <source>
        <dbReference type="ARBA" id="ARBA00023152"/>
    </source>
</evidence>
<feature type="binding site" evidence="14">
    <location>
        <position position="117"/>
    </location>
    <ligand>
        <name>(2R)-3-phosphoglycerate</name>
        <dbReference type="ChEBI" id="CHEBI:58272"/>
    </ligand>
</feature>
<dbReference type="InterPro" id="IPR015824">
    <property type="entry name" value="Phosphoglycerate_kinase_N"/>
</dbReference>
<dbReference type="PROSITE" id="PS00111">
    <property type="entry name" value="PGLYCERATE_KINASE"/>
    <property type="match status" value="1"/>
</dbReference>
<feature type="binding site" evidence="13 15">
    <location>
        <begin position="352"/>
        <end position="355"/>
    </location>
    <ligand>
        <name>ATP</name>
        <dbReference type="ChEBI" id="CHEBI:30616"/>
    </ligand>
</feature>
<evidence type="ECO:0000256" key="4">
    <source>
        <dbReference type="ARBA" id="ARBA00011245"/>
    </source>
</evidence>
<comment type="caution">
    <text evidence="17">The sequence shown here is derived from an EMBL/GenBank/DDBJ whole genome shotgun (WGS) entry which is preliminary data.</text>
</comment>
<organism evidence="17 18">
    <name type="scientific">Schaalia georgiae F0490</name>
    <dbReference type="NCBI Taxonomy" id="1125717"/>
    <lineage>
        <taxon>Bacteria</taxon>
        <taxon>Bacillati</taxon>
        <taxon>Actinomycetota</taxon>
        <taxon>Actinomycetes</taxon>
        <taxon>Actinomycetales</taxon>
        <taxon>Actinomycetaceae</taxon>
        <taxon>Schaalia</taxon>
    </lineage>
</organism>
<feature type="binding site" evidence="13">
    <location>
        <position position="295"/>
    </location>
    <ligand>
        <name>ATP</name>
        <dbReference type="ChEBI" id="CHEBI:30616"/>
    </ligand>
</feature>
<comment type="similarity">
    <text evidence="3 13 16">Belongs to the phosphoglycerate kinase family.</text>
</comment>
<evidence type="ECO:0000256" key="11">
    <source>
        <dbReference type="ARBA" id="ARBA00022840"/>
    </source>
</evidence>
<dbReference type="AlphaFoldDB" id="J0XG54"/>
<dbReference type="PANTHER" id="PTHR11406">
    <property type="entry name" value="PHOSPHOGLYCERATE KINASE"/>
    <property type="match status" value="1"/>
</dbReference>
<feature type="binding site" evidence="13 15">
    <location>
        <position position="326"/>
    </location>
    <ligand>
        <name>ATP</name>
        <dbReference type="ChEBI" id="CHEBI:30616"/>
    </ligand>
</feature>
<dbReference type="Proteomes" id="UP000004578">
    <property type="component" value="Unassembled WGS sequence"/>
</dbReference>
<evidence type="ECO:0000313" key="17">
    <source>
        <dbReference type="EMBL" id="EJF47686.1"/>
    </source>
</evidence>
<dbReference type="GO" id="GO:0006096">
    <property type="term" value="P:glycolytic process"/>
    <property type="evidence" value="ECO:0007669"/>
    <property type="project" value="UniProtKB-UniRule"/>
</dbReference>
<dbReference type="EC" id="2.7.2.3" evidence="5 13"/>
<dbReference type="Pfam" id="PF00162">
    <property type="entry name" value="PGK"/>
    <property type="match status" value="1"/>
</dbReference>
<evidence type="ECO:0000256" key="2">
    <source>
        <dbReference type="ARBA" id="ARBA00004838"/>
    </source>
</evidence>
<feature type="binding site" evidence="13 14">
    <location>
        <begin position="58"/>
        <end position="61"/>
    </location>
    <ligand>
        <name>substrate</name>
    </ligand>
</feature>
<dbReference type="OrthoDB" id="9808460at2"/>
<evidence type="ECO:0000256" key="13">
    <source>
        <dbReference type="HAMAP-Rule" id="MF_00145"/>
    </source>
</evidence>
<feature type="binding site" evidence="13">
    <location>
        <position position="35"/>
    </location>
    <ligand>
        <name>substrate</name>
    </ligand>
</feature>
<comment type="catalytic activity">
    <reaction evidence="1 13 16">
        <text>(2R)-3-phosphoglycerate + ATP = (2R)-3-phospho-glyceroyl phosphate + ADP</text>
        <dbReference type="Rhea" id="RHEA:14801"/>
        <dbReference type="ChEBI" id="CHEBI:30616"/>
        <dbReference type="ChEBI" id="CHEBI:57604"/>
        <dbReference type="ChEBI" id="CHEBI:58272"/>
        <dbReference type="ChEBI" id="CHEBI:456216"/>
        <dbReference type="EC" id="2.7.2.3"/>
    </reaction>
</comment>
<feature type="binding site" evidence="13 14">
    <location>
        <begin position="20"/>
        <end position="22"/>
    </location>
    <ligand>
        <name>substrate</name>
    </ligand>
</feature>
<evidence type="ECO:0000256" key="9">
    <source>
        <dbReference type="ARBA" id="ARBA00022741"/>
    </source>
</evidence>
<evidence type="ECO:0000256" key="6">
    <source>
        <dbReference type="ARBA" id="ARBA00016471"/>
    </source>
</evidence>
<feature type="binding site" evidence="14">
    <location>
        <position position="154"/>
    </location>
    <ligand>
        <name>(2R)-3-phosphoglycerate</name>
        <dbReference type="ChEBI" id="CHEBI:58272"/>
    </ligand>
</feature>
<evidence type="ECO:0000256" key="16">
    <source>
        <dbReference type="RuleBase" id="RU000532"/>
    </source>
</evidence>
<feature type="binding site" evidence="13">
    <location>
        <position position="154"/>
    </location>
    <ligand>
        <name>substrate</name>
    </ligand>
</feature>
<name>J0XG54_9ACTO</name>
<dbReference type="Gene3D" id="3.40.50.1260">
    <property type="entry name" value="Phosphoglycerate kinase, N-terminal domain"/>
    <property type="match status" value="2"/>
</dbReference>
<evidence type="ECO:0000256" key="8">
    <source>
        <dbReference type="ARBA" id="ARBA00022679"/>
    </source>
</evidence>
<evidence type="ECO:0000256" key="14">
    <source>
        <dbReference type="PIRSR" id="PIRSR000724-1"/>
    </source>
</evidence>
<evidence type="ECO:0000313" key="18">
    <source>
        <dbReference type="Proteomes" id="UP000004578"/>
    </source>
</evidence>
<sequence length="396" mass="41075">MRTIDSLGDLRGKRVLVRSDFNVPLKDGAITDDGRIRAALPTLKTLASAGAKVVVLAHLGRPKGKADPAFSLAPVAARLAELSGLKVTLASDTVGDSARQTVSSLGEGEIALLENVRFDARETSKVDAEREELAREYAKLGDAFVSDGFGVVHRKQASVYDIAKLVPSAAGLLVLKEIESLSKVTEDPERPYGVVLGGSKVSDKLGVIANLLKKADLLLIGGGMVFTFLAAKGYSVGKSLLEEDQIDTVKGYIAEAAERGVDLVLPIDVVVAPEFAADSPATVVGVDAIPADQMGLDIGPESGKLFADKLAGAKTVAWNGPMGVFEFEAFSAGTRAVAEALSKGTMFSVIGGGDSAAAVRLLGFDESTFSHISTGGGASLELLEGKVLPGIAVLED</sequence>
<keyword evidence="18" id="KW-1185">Reference proteome</keyword>
<dbReference type="UniPathway" id="UPA00109">
    <property type="reaction ID" value="UER00185"/>
</dbReference>
<dbReference type="InterPro" id="IPR015911">
    <property type="entry name" value="Phosphoglycerate_kinase_CS"/>
</dbReference>
<dbReference type="GO" id="GO:0005829">
    <property type="term" value="C:cytosol"/>
    <property type="evidence" value="ECO:0007669"/>
    <property type="project" value="TreeGrafter"/>
</dbReference>
<feature type="binding site" evidence="14">
    <location>
        <position position="35"/>
    </location>
    <ligand>
        <name>(2R)-3-phosphoglycerate</name>
        <dbReference type="ChEBI" id="CHEBI:58272"/>
    </ligand>
</feature>
<proteinExistence type="inferred from homology"/>
<keyword evidence="8 13" id="KW-0808">Transferase</keyword>
<keyword evidence="11 13" id="KW-0067">ATP-binding</keyword>
<dbReference type="PRINTS" id="PR00477">
    <property type="entry name" value="PHGLYCKINASE"/>
</dbReference>
<dbReference type="FunFam" id="3.40.50.1260:FF:000006">
    <property type="entry name" value="Phosphoglycerate kinase"/>
    <property type="match status" value="1"/>
</dbReference>
<evidence type="ECO:0000256" key="3">
    <source>
        <dbReference type="ARBA" id="ARBA00008982"/>
    </source>
</evidence>
<keyword evidence="9 13" id="KW-0547">Nucleotide-binding</keyword>
<comment type="subcellular location">
    <subcellularLocation>
        <location evidence="13">Cytoplasm</location>
    </subcellularLocation>
</comment>
<accession>J0XG54</accession>
<feature type="binding site" evidence="13 15">
    <location>
        <position position="204"/>
    </location>
    <ligand>
        <name>ATP</name>
        <dbReference type="ChEBI" id="CHEBI:30616"/>
    </ligand>
</feature>
<reference evidence="17 18" key="1">
    <citation type="submission" date="2012-05" db="EMBL/GenBank/DDBJ databases">
        <authorList>
            <person name="Harkins D.M."/>
            <person name="Madupu R."/>
            <person name="Durkin A.S."/>
            <person name="Torralba M."/>
            <person name="Methe B."/>
            <person name="Sutton G.G."/>
            <person name="Nelson K.E."/>
        </authorList>
    </citation>
    <scope>NUCLEOTIDE SEQUENCE [LARGE SCALE GENOMIC DNA]</scope>
    <source>
        <strain evidence="17 18">F0490</strain>
    </source>
</reference>
<evidence type="ECO:0000256" key="7">
    <source>
        <dbReference type="ARBA" id="ARBA00022490"/>
    </source>
</evidence>
<dbReference type="PANTHER" id="PTHR11406:SF23">
    <property type="entry name" value="PHOSPHOGLYCERATE KINASE 1, CHLOROPLASTIC-RELATED"/>
    <property type="match status" value="1"/>
</dbReference>
<gene>
    <name evidence="13 17" type="primary">pgk</name>
    <name evidence="17" type="ORF">HMPREF1317_0219</name>
</gene>
<evidence type="ECO:0000256" key="5">
    <source>
        <dbReference type="ARBA" id="ARBA00013061"/>
    </source>
</evidence>
<evidence type="ECO:0000256" key="1">
    <source>
        <dbReference type="ARBA" id="ARBA00000642"/>
    </source>
</evidence>
<dbReference type="InterPro" id="IPR001576">
    <property type="entry name" value="Phosphoglycerate_kinase"/>
</dbReference>
<dbReference type="GO" id="GO:0005524">
    <property type="term" value="F:ATP binding"/>
    <property type="evidence" value="ECO:0007669"/>
    <property type="project" value="UniProtKB-KW"/>
</dbReference>
<feature type="binding site" evidence="13">
    <location>
        <position position="117"/>
    </location>
    <ligand>
        <name>substrate</name>
    </ligand>
</feature>
<dbReference type="GO" id="GO:0004618">
    <property type="term" value="F:phosphoglycerate kinase activity"/>
    <property type="evidence" value="ECO:0007669"/>
    <property type="project" value="UniProtKB-UniRule"/>
</dbReference>
<keyword evidence="7 13" id="KW-0963">Cytoplasm</keyword>
<dbReference type="SUPFAM" id="SSF53748">
    <property type="entry name" value="Phosphoglycerate kinase"/>
    <property type="match status" value="1"/>
</dbReference>